<comment type="caution">
    <text evidence="4">The sequence shown here is derived from an EMBL/GenBank/DDBJ whole genome shotgun (WGS) entry which is preliminary data.</text>
</comment>
<evidence type="ECO:0000313" key="4">
    <source>
        <dbReference type="EMBL" id="KAA3479300.1"/>
    </source>
</evidence>
<dbReference type="EMBL" id="SMMG02000003">
    <property type="protein sequence ID" value="KAA3479300.1"/>
    <property type="molecule type" value="Genomic_DNA"/>
</dbReference>
<dbReference type="Pfam" id="PF13976">
    <property type="entry name" value="gag_pre-integrs"/>
    <property type="match status" value="1"/>
</dbReference>
<dbReference type="InterPro" id="IPR054722">
    <property type="entry name" value="PolX-like_BBD"/>
</dbReference>
<dbReference type="Proteomes" id="UP000325315">
    <property type="component" value="Unassembled WGS sequence"/>
</dbReference>
<organism evidence="4 5">
    <name type="scientific">Gossypium australe</name>
    <dbReference type="NCBI Taxonomy" id="47621"/>
    <lineage>
        <taxon>Eukaryota</taxon>
        <taxon>Viridiplantae</taxon>
        <taxon>Streptophyta</taxon>
        <taxon>Embryophyta</taxon>
        <taxon>Tracheophyta</taxon>
        <taxon>Spermatophyta</taxon>
        <taxon>Magnoliopsida</taxon>
        <taxon>eudicotyledons</taxon>
        <taxon>Gunneridae</taxon>
        <taxon>Pentapetalae</taxon>
        <taxon>rosids</taxon>
        <taxon>malvids</taxon>
        <taxon>Malvales</taxon>
        <taxon>Malvaceae</taxon>
        <taxon>Malvoideae</taxon>
        <taxon>Gossypium</taxon>
    </lineage>
</organism>
<dbReference type="Gene3D" id="3.30.420.10">
    <property type="entry name" value="Ribonuclease H-like superfamily/Ribonuclease H"/>
    <property type="match status" value="1"/>
</dbReference>
<dbReference type="InterPro" id="IPR001584">
    <property type="entry name" value="Integrase_cat-core"/>
</dbReference>
<protein>
    <submittedName>
        <fullName evidence="4">Pleiotropic drug resistance protein 3-like</fullName>
    </submittedName>
</protein>
<dbReference type="PROSITE" id="PS50994">
    <property type="entry name" value="INTEGRASE"/>
    <property type="match status" value="1"/>
</dbReference>
<feature type="region of interest" description="Disordered" evidence="2">
    <location>
        <begin position="81"/>
        <end position="122"/>
    </location>
</feature>
<keyword evidence="1" id="KW-0645">Protease</keyword>
<dbReference type="PANTHER" id="PTHR42648:SF18">
    <property type="entry name" value="RETROTRANSPOSON, UNCLASSIFIED-LIKE PROTEIN"/>
    <property type="match status" value="1"/>
</dbReference>
<evidence type="ECO:0000259" key="3">
    <source>
        <dbReference type="PROSITE" id="PS50994"/>
    </source>
</evidence>
<feature type="domain" description="Integrase catalytic" evidence="3">
    <location>
        <begin position="363"/>
        <end position="478"/>
    </location>
</feature>
<dbReference type="Pfam" id="PF22936">
    <property type="entry name" value="Pol_BBD"/>
    <property type="match status" value="1"/>
</dbReference>
<sequence>MKEAETVKQYSDRIMSIVNNIRLLRDKFSEARIVENVISTLPEGYKAKISSMKDSRDLSSISLIELINAIYAQEKRRASIQEEHQEGAFQAKSKPTSSTSGYKGKKTWSDKPRRDEPRRRYPPCSHCRRLSHPECKICKQMGHVDKVCRNKGKQKQNQPQQPKVKAQVAEEGCYNEEQVFVVSCSATRRKITKGWLIDSGCTNHMTPNETIFKSIDRSFSTRVKVGNGHYIKIKGKRDVLIDTPTGTKLVSNVLLVPKIDINLFSIAQLLEKGYSMVFKDKECLISDPSRSKLMSVSMTDRRFIVDWSKNSVCAYTTALDESKLWYKRLGHVNYKSLVQLTKRDLVENFTKLVTNEDVCKAWRASKKLQLVHTDVCGPMRTEFLNGSKYFILFIDDYLIFCWGNFLKHKSEVASVFWKFKAAVEIEPGFKLKTLRSDNGTEYTSAMFQSFCDETALNTSSPTPTHLSRIVSVREKIEA</sequence>
<dbReference type="Pfam" id="PF14223">
    <property type="entry name" value="Retrotran_gag_2"/>
    <property type="match status" value="1"/>
</dbReference>
<dbReference type="InterPro" id="IPR012337">
    <property type="entry name" value="RNaseH-like_sf"/>
</dbReference>
<evidence type="ECO:0000256" key="1">
    <source>
        <dbReference type="ARBA" id="ARBA00022670"/>
    </source>
</evidence>
<evidence type="ECO:0000256" key="2">
    <source>
        <dbReference type="SAM" id="MobiDB-lite"/>
    </source>
</evidence>
<dbReference type="InterPro" id="IPR039537">
    <property type="entry name" value="Retrotran_Ty1/copia-like"/>
</dbReference>
<evidence type="ECO:0000313" key="5">
    <source>
        <dbReference type="Proteomes" id="UP000325315"/>
    </source>
</evidence>
<dbReference type="InterPro" id="IPR025724">
    <property type="entry name" value="GAG-pre-integrase_dom"/>
</dbReference>
<dbReference type="GO" id="GO:0015074">
    <property type="term" value="P:DNA integration"/>
    <property type="evidence" value="ECO:0007669"/>
    <property type="project" value="InterPro"/>
</dbReference>
<keyword evidence="1" id="KW-0378">Hydrolase</keyword>
<name>A0A5B6WCG9_9ROSI</name>
<dbReference type="SUPFAM" id="SSF53098">
    <property type="entry name" value="Ribonuclease H-like"/>
    <property type="match status" value="1"/>
</dbReference>
<proteinExistence type="predicted"/>
<dbReference type="GO" id="GO:0008233">
    <property type="term" value="F:peptidase activity"/>
    <property type="evidence" value="ECO:0007669"/>
    <property type="project" value="UniProtKB-KW"/>
</dbReference>
<dbReference type="InterPro" id="IPR036397">
    <property type="entry name" value="RNaseH_sf"/>
</dbReference>
<dbReference type="PANTHER" id="PTHR42648">
    <property type="entry name" value="TRANSPOSASE, PUTATIVE-RELATED"/>
    <property type="match status" value="1"/>
</dbReference>
<dbReference type="OrthoDB" id="1000085at2759"/>
<feature type="compositionally biased region" description="Basic and acidic residues" evidence="2">
    <location>
        <begin position="107"/>
        <end position="119"/>
    </location>
</feature>
<dbReference type="GO" id="GO:0006508">
    <property type="term" value="P:proteolysis"/>
    <property type="evidence" value="ECO:0007669"/>
    <property type="project" value="UniProtKB-KW"/>
</dbReference>
<reference evidence="5" key="1">
    <citation type="journal article" date="2019" name="Plant Biotechnol. J.">
        <title>Genome sequencing of the Australian wild diploid species Gossypium australe highlights disease resistance and delayed gland morphogenesis.</title>
        <authorList>
            <person name="Cai Y."/>
            <person name="Cai X."/>
            <person name="Wang Q."/>
            <person name="Wang P."/>
            <person name="Zhang Y."/>
            <person name="Cai C."/>
            <person name="Xu Y."/>
            <person name="Wang K."/>
            <person name="Zhou Z."/>
            <person name="Wang C."/>
            <person name="Geng S."/>
            <person name="Li B."/>
            <person name="Dong Q."/>
            <person name="Hou Y."/>
            <person name="Wang H."/>
            <person name="Ai P."/>
            <person name="Liu Z."/>
            <person name="Yi F."/>
            <person name="Sun M."/>
            <person name="An G."/>
            <person name="Cheng J."/>
            <person name="Zhang Y."/>
            <person name="Shi Q."/>
            <person name="Xie Y."/>
            <person name="Shi X."/>
            <person name="Chang Y."/>
            <person name="Huang F."/>
            <person name="Chen Y."/>
            <person name="Hong S."/>
            <person name="Mi L."/>
            <person name="Sun Q."/>
            <person name="Zhang L."/>
            <person name="Zhou B."/>
            <person name="Peng R."/>
            <person name="Zhang X."/>
            <person name="Liu F."/>
        </authorList>
    </citation>
    <scope>NUCLEOTIDE SEQUENCE [LARGE SCALE GENOMIC DNA]</scope>
    <source>
        <strain evidence="5">cv. PA1801</strain>
    </source>
</reference>
<gene>
    <name evidence="4" type="ORF">EPI10_019826</name>
</gene>
<accession>A0A5B6WCG9</accession>
<keyword evidence="5" id="KW-1185">Reference proteome</keyword>
<dbReference type="GO" id="GO:0003676">
    <property type="term" value="F:nucleic acid binding"/>
    <property type="evidence" value="ECO:0007669"/>
    <property type="project" value="InterPro"/>
</dbReference>
<dbReference type="AlphaFoldDB" id="A0A5B6WCG9"/>